<dbReference type="FunFam" id="3.20.20.80:FF:000063">
    <property type="entry name" value="Beta-hexosaminidase"/>
    <property type="match status" value="1"/>
</dbReference>
<protein>
    <recommendedName>
        <fullName evidence="7">Beta-hexosaminidase</fullName>
        <ecNumber evidence="7">3.2.1.52</ecNumber>
    </recommendedName>
</protein>
<gene>
    <name evidence="12" type="ORF">AYI69_g3464</name>
</gene>
<dbReference type="InterPro" id="IPR017853">
    <property type="entry name" value="GH"/>
</dbReference>
<reference evidence="13" key="1">
    <citation type="submission" date="2017-01" db="EMBL/GenBank/DDBJ databases">
        <authorList>
            <person name="Wang Y."/>
            <person name="White M."/>
            <person name="Kvist S."/>
            <person name="Moncalvo J.-M."/>
        </authorList>
    </citation>
    <scope>NUCLEOTIDE SEQUENCE [LARGE SCALE GENOMIC DNA]</scope>
    <source>
        <strain evidence="13">ID-206-W2</strain>
    </source>
</reference>
<dbReference type="SUPFAM" id="SSF55545">
    <property type="entry name" value="beta-N-acetylhexosaminidase-like domain"/>
    <property type="match status" value="1"/>
</dbReference>
<dbReference type="EMBL" id="LSSM01001170">
    <property type="protein sequence ID" value="OMJ27113.1"/>
    <property type="molecule type" value="Genomic_DNA"/>
</dbReference>
<comment type="similarity">
    <text evidence="2 7">Belongs to the glycosyl hydrolase 20 family.</text>
</comment>
<evidence type="ECO:0000256" key="8">
    <source>
        <dbReference type="PIRSR" id="PIRSR001093-1"/>
    </source>
</evidence>
<evidence type="ECO:0000256" key="3">
    <source>
        <dbReference type="ARBA" id="ARBA00022729"/>
    </source>
</evidence>
<proteinExistence type="inferred from homology"/>
<name>A0A1R1YJQ2_9FUNG</name>
<keyword evidence="5" id="KW-0325">Glycoprotein</keyword>
<dbReference type="EC" id="3.2.1.52" evidence="7"/>
<comment type="caution">
    <text evidence="12">The sequence shown here is derived from an EMBL/GenBank/DDBJ whole genome shotgun (WGS) entry which is preliminary data.</text>
</comment>
<dbReference type="PIRSF" id="PIRSF001093">
    <property type="entry name" value="B-hxosamndse_ab_euk"/>
    <property type="match status" value="1"/>
</dbReference>
<evidence type="ECO:0000256" key="7">
    <source>
        <dbReference type="PIRNR" id="PIRNR001093"/>
    </source>
</evidence>
<evidence type="ECO:0000256" key="5">
    <source>
        <dbReference type="ARBA" id="ARBA00023180"/>
    </source>
</evidence>
<keyword evidence="6 7" id="KW-0326">Glycosidase</keyword>
<dbReference type="Gene3D" id="3.20.20.80">
    <property type="entry name" value="Glycosidases"/>
    <property type="match status" value="1"/>
</dbReference>
<dbReference type="SUPFAM" id="SSF51445">
    <property type="entry name" value="(Trans)glycosidases"/>
    <property type="match status" value="1"/>
</dbReference>
<feature type="signal peptide" evidence="9">
    <location>
        <begin position="1"/>
        <end position="21"/>
    </location>
</feature>
<dbReference type="InterPro" id="IPR025705">
    <property type="entry name" value="Beta_hexosaminidase_sua/sub"/>
</dbReference>
<feature type="active site" description="Proton donor" evidence="8">
    <location>
        <position position="323"/>
    </location>
</feature>
<dbReference type="InterPro" id="IPR029018">
    <property type="entry name" value="Hex-like_dom2"/>
</dbReference>
<feature type="domain" description="Beta-hexosaminidase eukaryotic type N-terminal" evidence="11">
    <location>
        <begin position="22"/>
        <end position="140"/>
    </location>
</feature>
<dbReference type="Proteomes" id="UP000187429">
    <property type="component" value="Unassembled WGS sequence"/>
</dbReference>
<dbReference type="GO" id="GO:0016020">
    <property type="term" value="C:membrane"/>
    <property type="evidence" value="ECO:0007669"/>
    <property type="project" value="TreeGrafter"/>
</dbReference>
<comment type="catalytic activity">
    <reaction evidence="1 7">
        <text>Hydrolysis of terminal non-reducing N-acetyl-D-hexosamine residues in N-acetyl-beta-D-hexosaminides.</text>
        <dbReference type="EC" id="3.2.1.52"/>
    </reaction>
</comment>
<evidence type="ECO:0000313" key="12">
    <source>
        <dbReference type="EMBL" id="OMJ27113.1"/>
    </source>
</evidence>
<keyword evidence="4 7" id="KW-0378">Hydrolase</keyword>
<evidence type="ECO:0000313" key="13">
    <source>
        <dbReference type="Proteomes" id="UP000187429"/>
    </source>
</evidence>
<dbReference type="PRINTS" id="PR00738">
    <property type="entry name" value="GLHYDRLASE20"/>
</dbReference>
<sequence length="553" mass="62228">MFVNVAKAFLFGSLVAQSAFGLWPVPQSLTTGSGNIAVDVDRLTFINDGCESDILTRAIERYECLIQNEVFTPPIDYKISALSTSSVLTNVTISVANDNIALGLDTDESYDLVVNDNGTANINSATVYGALRGLETFSQIIVDNHGKKIIKNTPIAIKDFPSFKYRGLLIDTSRNYYSIDSIKRVIDGLSYTKMNVLHWHIVDSHSWPVESKFLPELYKKGAYSAEMVYMHTEVADIIGYARDRGVRVIPEFDIPGHTYIVGEAKPEIMSCLNVQPRWDENAAEPPSGQLNLVKEGAYNFTAEMLKEYTGLFTDEVFNVGGDEVNRNCWNKDPDVIEYLKKHPEEDVESLLRKYYGFVYEKIADAKKIPMCWEETLMHTNFTLPKNSIVQAWIDEASVPEIVNKGYRVVASPYTSFYLDCGHGAWLSNWSNGNSWCDPFKTWMKIYSYNPYVNITTPEARSLVLGGEVALWSEQADETNVDKLLWPRAAASGELFWSGPTVPNTETRRDINDAAIRIGEHRFRLLARDIQAEPTQPLWCVRNPGACNLPAELL</sequence>
<evidence type="ECO:0000256" key="4">
    <source>
        <dbReference type="ARBA" id="ARBA00022801"/>
    </source>
</evidence>
<organism evidence="12 13">
    <name type="scientific">Smittium culicis</name>
    <dbReference type="NCBI Taxonomy" id="133412"/>
    <lineage>
        <taxon>Eukaryota</taxon>
        <taxon>Fungi</taxon>
        <taxon>Fungi incertae sedis</taxon>
        <taxon>Zoopagomycota</taxon>
        <taxon>Kickxellomycotina</taxon>
        <taxon>Harpellomycetes</taxon>
        <taxon>Harpellales</taxon>
        <taxon>Legeriomycetaceae</taxon>
        <taxon>Smittium</taxon>
    </lineage>
</organism>
<evidence type="ECO:0000256" key="1">
    <source>
        <dbReference type="ARBA" id="ARBA00001231"/>
    </source>
</evidence>
<dbReference type="GO" id="GO:0005975">
    <property type="term" value="P:carbohydrate metabolic process"/>
    <property type="evidence" value="ECO:0007669"/>
    <property type="project" value="InterPro"/>
</dbReference>
<dbReference type="InterPro" id="IPR015883">
    <property type="entry name" value="Glyco_hydro_20_cat"/>
</dbReference>
<dbReference type="InterPro" id="IPR029019">
    <property type="entry name" value="HEX_eukaryotic_N"/>
</dbReference>
<evidence type="ECO:0000259" key="11">
    <source>
        <dbReference type="Pfam" id="PF14845"/>
    </source>
</evidence>
<accession>A0A1R1YJQ2</accession>
<feature type="chain" id="PRO_5012255319" description="Beta-hexosaminidase" evidence="9">
    <location>
        <begin position="22"/>
        <end position="553"/>
    </location>
</feature>
<dbReference type="GO" id="GO:0004563">
    <property type="term" value="F:beta-N-acetylhexosaminidase activity"/>
    <property type="evidence" value="ECO:0007669"/>
    <property type="project" value="UniProtKB-EC"/>
</dbReference>
<dbReference type="PANTHER" id="PTHR22600">
    <property type="entry name" value="BETA-HEXOSAMINIDASE"/>
    <property type="match status" value="1"/>
</dbReference>
<evidence type="ECO:0000256" key="6">
    <source>
        <dbReference type="ARBA" id="ARBA00023295"/>
    </source>
</evidence>
<keyword evidence="3 9" id="KW-0732">Signal</keyword>
<dbReference type="CDD" id="cd06562">
    <property type="entry name" value="GH20_HexA_HexB-like"/>
    <property type="match status" value="1"/>
</dbReference>
<dbReference type="Pfam" id="PF00728">
    <property type="entry name" value="Glyco_hydro_20"/>
    <property type="match status" value="1"/>
</dbReference>
<keyword evidence="13" id="KW-1185">Reference proteome</keyword>
<evidence type="ECO:0000256" key="2">
    <source>
        <dbReference type="ARBA" id="ARBA00006285"/>
    </source>
</evidence>
<dbReference type="GO" id="GO:0030203">
    <property type="term" value="P:glycosaminoglycan metabolic process"/>
    <property type="evidence" value="ECO:0007669"/>
    <property type="project" value="TreeGrafter"/>
</dbReference>
<dbReference type="OrthoDB" id="428480at2759"/>
<evidence type="ECO:0000259" key="10">
    <source>
        <dbReference type="Pfam" id="PF00728"/>
    </source>
</evidence>
<dbReference type="Pfam" id="PF14845">
    <property type="entry name" value="Glycohydro_20b2"/>
    <property type="match status" value="1"/>
</dbReference>
<dbReference type="PANTHER" id="PTHR22600:SF26">
    <property type="entry name" value="BETA-N-ACETYLHEXOSAMINIDASE"/>
    <property type="match status" value="1"/>
</dbReference>
<dbReference type="Gene3D" id="3.30.379.10">
    <property type="entry name" value="Chitobiase/beta-hexosaminidase domain 2-like"/>
    <property type="match status" value="1"/>
</dbReference>
<evidence type="ECO:0000256" key="9">
    <source>
        <dbReference type="SAM" id="SignalP"/>
    </source>
</evidence>
<feature type="domain" description="Glycoside hydrolase family 20 catalytic" evidence="10">
    <location>
        <begin position="163"/>
        <end position="498"/>
    </location>
</feature>
<dbReference type="AlphaFoldDB" id="A0A1R1YJQ2"/>